<dbReference type="InterPro" id="IPR051888">
    <property type="entry name" value="UPF0148_domain"/>
</dbReference>
<reference evidence="1 2" key="1">
    <citation type="journal article" date="2023" name="Sci. Data">
        <title>Genome assembly of the Korean intertidal mud-creeper Batillaria attramentaria.</title>
        <authorList>
            <person name="Patra A.K."/>
            <person name="Ho P.T."/>
            <person name="Jun S."/>
            <person name="Lee S.J."/>
            <person name="Kim Y."/>
            <person name="Won Y.J."/>
        </authorList>
    </citation>
    <scope>NUCLEOTIDE SEQUENCE [LARGE SCALE GENOMIC DNA]</scope>
    <source>
        <strain evidence="1">Wonlab-2016</strain>
    </source>
</reference>
<keyword evidence="2" id="KW-1185">Reference proteome</keyword>
<dbReference type="AlphaFoldDB" id="A0ABD0J4J7"/>
<dbReference type="PANTHER" id="PTHR16537">
    <property type="entry name" value="SJOEGREN SYNDROME/SCLERODERMA AUTOANTIGEN 1"/>
    <property type="match status" value="1"/>
</dbReference>
<dbReference type="Proteomes" id="UP001519460">
    <property type="component" value="Unassembled WGS sequence"/>
</dbReference>
<dbReference type="Pfam" id="PF06677">
    <property type="entry name" value="Auto_anti-p27"/>
    <property type="match status" value="1"/>
</dbReference>
<sequence>MDVEDFEWEPPSEAQMKLVQARRERSDRVAKLMGDYLLKGYKMLGITCPSCDTILLQDRQGANYCIAFTNQAAALAQARELQHVSSPRETSMVDSSTSHPLRGLNPVVQGLGPGLTSGCEISSSSTTDRGDFHTAGQLNNTTKVVVGGGGAGCNNCQRYVDQLVARLEWALQELTTSQTVEYSTQLCQLIKSCADAVSSVKSAFQS</sequence>
<gene>
    <name evidence="1" type="ORF">BaRGS_00038963</name>
</gene>
<protein>
    <submittedName>
        <fullName evidence="1">Uncharacterized protein</fullName>
    </submittedName>
</protein>
<organism evidence="1 2">
    <name type="scientific">Batillaria attramentaria</name>
    <dbReference type="NCBI Taxonomy" id="370345"/>
    <lineage>
        <taxon>Eukaryota</taxon>
        <taxon>Metazoa</taxon>
        <taxon>Spiralia</taxon>
        <taxon>Lophotrochozoa</taxon>
        <taxon>Mollusca</taxon>
        <taxon>Gastropoda</taxon>
        <taxon>Caenogastropoda</taxon>
        <taxon>Sorbeoconcha</taxon>
        <taxon>Cerithioidea</taxon>
        <taxon>Batillariidae</taxon>
        <taxon>Batillaria</taxon>
    </lineage>
</organism>
<dbReference type="PANTHER" id="PTHR16537:SF1">
    <property type="entry name" value="PROTEIN ZNRD2"/>
    <property type="match status" value="1"/>
</dbReference>
<proteinExistence type="predicted"/>
<name>A0ABD0J4J7_9CAEN</name>
<dbReference type="EMBL" id="JACVVK020000656">
    <property type="protein sequence ID" value="KAK7459691.1"/>
    <property type="molecule type" value="Genomic_DNA"/>
</dbReference>
<accession>A0ABD0J4J7</accession>
<evidence type="ECO:0000313" key="1">
    <source>
        <dbReference type="EMBL" id="KAK7459691.1"/>
    </source>
</evidence>
<evidence type="ECO:0000313" key="2">
    <source>
        <dbReference type="Proteomes" id="UP001519460"/>
    </source>
</evidence>
<dbReference type="InterPro" id="IPR009563">
    <property type="entry name" value="SSSCA1"/>
</dbReference>
<comment type="caution">
    <text evidence="1">The sequence shown here is derived from an EMBL/GenBank/DDBJ whole genome shotgun (WGS) entry which is preliminary data.</text>
</comment>